<reference evidence="5 6" key="1">
    <citation type="submission" date="2024-01" db="EMBL/GenBank/DDBJ databases">
        <title>A telomere-to-telomere, gap-free genome of sweet tea (Lithocarpus litseifolius).</title>
        <authorList>
            <person name="Zhou J."/>
        </authorList>
    </citation>
    <scope>NUCLEOTIDE SEQUENCE [LARGE SCALE GENOMIC DNA]</scope>
    <source>
        <strain evidence="5">Zhou-2022a</strain>
        <tissue evidence="5">Leaf</tissue>
    </source>
</reference>
<dbReference type="GO" id="GO:0004386">
    <property type="term" value="F:helicase activity"/>
    <property type="evidence" value="ECO:0007669"/>
    <property type="project" value="UniProtKB-KW"/>
</dbReference>
<feature type="compositionally biased region" description="Low complexity" evidence="3">
    <location>
        <begin position="315"/>
        <end position="338"/>
    </location>
</feature>
<feature type="compositionally biased region" description="Low complexity" evidence="3">
    <location>
        <begin position="48"/>
        <end position="57"/>
    </location>
</feature>
<comment type="caution">
    <text evidence="5">The sequence shown here is derived from an EMBL/GenBank/DDBJ whole genome shotgun (WGS) entry which is preliminary data.</text>
</comment>
<feature type="compositionally biased region" description="Basic and acidic residues" evidence="3">
    <location>
        <begin position="38"/>
        <end position="47"/>
    </location>
</feature>
<dbReference type="PANTHER" id="PTHR45418:SF5">
    <property type="entry name" value="BRCA2-INTERACTING PROTEIN-LIKE-RELATED"/>
    <property type="match status" value="1"/>
</dbReference>
<sequence length="819" mass="90042">MWFILRIFSRVFGFLKSFFTNFREFRPGNPSTGKKGLPKSEKKDLPKSEPSASSSSSNEIRVVVDSGKSNSVTDKPQHVLSSDKVSKNSKELSPLLPISSSNQPTFSSTPIQPPSKPPSSKSSNPLPPPFSSIPSTSSSNLSQSSSKPTPSSSSPSPSSLKPPLASSTSYASFPKTTEPPPTSKKPPQSSPSVAPSSSASGPCQTSTNRPPAFKPILHTAPNNVTNEEGKSNSVTDRPQHVSSSDKVFKNSKDLSPLLSISSSNQPTFSSTPLQSLSKPPSSESSNPLTPTFSSIPSTSSSNLSQSSSKPPPSSSSPSPSSLKPPLASSISYASFPKTTEPPPTSSSASSSPTSKKPPQSSPSVAPNSSASGPCQTSTNQPPAFKPILHTAPNNVTDEEGKMSYMCENGTPIYAIPEDIKGQIKRDIVPQVLKQPLSSSTYKAFFAALLYAEDYYMDRWARFLLKKCTLELEKATVYKKKNEYEFSDGSDEKDDKIFVAFEINSVPQRRPFLLSRDMVYAQPSDKEVEAFQGFIYRVVKGNRVLVEFGDDFHSQHHPNRKYDISFSFNRVCLKRAHQAVDTAIETSSQNFIFPECVSWKNNVNPPLFDAYYELNIDEFRAVRRILSYPGSPPYLLVGPLIGTEVERYLPKLKASARTGVIVCEAVIEIYKTSEENRVLICAPINRTCDALMRRLMEEFKIILSTYVSSFRLFNEGITAGHFSHIFLVDASSTTEPGATIALANFANENTSVIVTGAPRDHSGWDRWIRSNMARNYGLRKSYFERLREREPYKNLKPMFITELVDCEQQTDGNQSSMSFY</sequence>
<feature type="domain" description="Helicase MOV-10-like beta-barrel" evidence="4">
    <location>
        <begin position="492"/>
        <end position="565"/>
    </location>
</feature>
<keyword evidence="2" id="KW-0963">Cytoplasm</keyword>
<feature type="compositionally biased region" description="Polar residues" evidence="3">
    <location>
        <begin position="258"/>
        <end position="268"/>
    </location>
</feature>
<dbReference type="AlphaFoldDB" id="A0AAW2DHV3"/>
<proteinExistence type="predicted"/>
<dbReference type="InterPro" id="IPR027417">
    <property type="entry name" value="P-loop_NTPase"/>
</dbReference>
<feature type="region of interest" description="Disordered" evidence="3">
    <location>
        <begin position="27"/>
        <end position="396"/>
    </location>
</feature>
<dbReference type="GO" id="GO:0016787">
    <property type="term" value="F:hydrolase activity"/>
    <property type="evidence" value="ECO:0007669"/>
    <property type="project" value="UniProtKB-KW"/>
</dbReference>
<dbReference type="PANTHER" id="PTHR45418">
    <property type="entry name" value="CANCER/TESTIS ANTIGEN 55"/>
    <property type="match status" value="1"/>
</dbReference>
<dbReference type="GO" id="GO:0005737">
    <property type="term" value="C:cytoplasm"/>
    <property type="evidence" value="ECO:0007669"/>
    <property type="project" value="UniProtKB-SubCell"/>
</dbReference>
<dbReference type="Proteomes" id="UP001459277">
    <property type="component" value="Unassembled WGS sequence"/>
</dbReference>
<dbReference type="EMBL" id="JAZDWU010000003">
    <property type="protein sequence ID" value="KAL0009159.1"/>
    <property type="molecule type" value="Genomic_DNA"/>
</dbReference>
<comment type="subcellular location">
    <subcellularLocation>
        <location evidence="1">Cytoplasm</location>
    </subcellularLocation>
</comment>
<feature type="compositionally biased region" description="Low complexity" evidence="3">
    <location>
        <begin position="269"/>
        <end position="308"/>
    </location>
</feature>
<keyword evidence="6" id="KW-1185">Reference proteome</keyword>
<feature type="compositionally biased region" description="Low complexity" evidence="3">
    <location>
        <begin position="132"/>
        <end position="176"/>
    </location>
</feature>
<dbReference type="Gene3D" id="3.40.50.300">
    <property type="entry name" value="P-loop containing nucleotide triphosphate hydrolases"/>
    <property type="match status" value="1"/>
</dbReference>
<evidence type="ECO:0000256" key="3">
    <source>
        <dbReference type="SAM" id="MobiDB-lite"/>
    </source>
</evidence>
<feature type="compositionally biased region" description="Polar residues" evidence="3">
    <location>
        <begin position="220"/>
        <end position="245"/>
    </location>
</feature>
<evidence type="ECO:0000313" key="6">
    <source>
        <dbReference type="Proteomes" id="UP001459277"/>
    </source>
</evidence>
<evidence type="ECO:0000313" key="5">
    <source>
        <dbReference type="EMBL" id="KAL0009159.1"/>
    </source>
</evidence>
<protein>
    <recommendedName>
        <fullName evidence="4">Helicase MOV-10-like beta-barrel domain-containing protein</fullName>
    </recommendedName>
</protein>
<evidence type="ECO:0000256" key="1">
    <source>
        <dbReference type="ARBA" id="ARBA00004496"/>
    </source>
</evidence>
<dbReference type="InterPro" id="IPR049080">
    <property type="entry name" value="MOV-10-like_beta-barrel"/>
</dbReference>
<gene>
    <name evidence="5" type="ORF">SO802_010661</name>
</gene>
<evidence type="ECO:0000256" key="2">
    <source>
        <dbReference type="ARBA" id="ARBA00022490"/>
    </source>
</evidence>
<dbReference type="Pfam" id="PF21634">
    <property type="entry name" value="MOV-10_beta-barrel"/>
    <property type="match status" value="1"/>
</dbReference>
<feature type="compositionally biased region" description="Low complexity" evidence="3">
    <location>
        <begin position="185"/>
        <end position="202"/>
    </location>
</feature>
<organism evidence="5 6">
    <name type="scientific">Lithocarpus litseifolius</name>
    <dbReference type="NCBI Taxonomy" id="425828"/>
    <lineage>
        <taxon>Eukaryota</taxon>
        <taxon>Viridiplantae</taxon>
        <taxon>Streptophyta</taxon>
        <taxon>Embryophyta</taxon>
        <taxon>Tracheophyta</taxon>
        <taxon>Spermatophyta</taxon>
        <taxon>Magnoliopsida</taxon>
        <taxon>eudicotyledons</taxon>
        <taxon>Gunneridae</taxon>
        <taxon>Pentapetalae</taxon>
        <taxon>rosids</taxon>
        <taxon>fabids</taxon>
        <taxon>Fagales</taxon>
        <taxon>Fagaceae</taxon>
        <taxon>Lithocarpus</taxon>
    </lineage>
</organism>
<evidence type="ECO:0000259" key="4">
    <source>
        <dbReference type="Pfam" id="PF21634"/>
    </source>
</evidence>
<dbReference type="GO" id="GO:0005524">
    <property type="term" value="F:ATP binding"/>
    <property type="evidence" value="ECO:0007669"/>
    <property type="project" value="UniProtKB-KW"/>
</dbReference>
<name>A0AAW2DHV3_9ROSI</name>
<accession>A0AAW2DHV3</accession>
<feature type="compositionally biased region" description="Low complexity" evidence="3">
    <location>
        <begin position="345"/>
        <end position="373"/>
    </location>
</feature>